<comment type="caution">
    <text evidence="2">The sequence shown here is derived from an EMBL/GenBank/DDBJ whole genome shotgun (WGS) entry which is preliminary data.</text>
</comment>
<dbReference type="Pfam" id="PF04230">
    <property type="entry name" value="PS_pyruv_trans"/>
    <property type="match status" value="1"/>
</dbReference>
<evidence type="ECO:0000313" key="2">
    <source>
        <dbReference type="EMBL" id="GGD75444.1"/>
    </source>
</evidence>
<dbReference type="PANTHER" id="PTHR36836">
    <property type="entry name" value="COLANIC ACID BIOSYNTHESIS PROTEIN WCAK"/>
    <property type="match status" value="1"/>
</dbReference>
<sequence length="403" mass="45512">MIGFTGPYSDVNFGDYAMLVNNVYTLDAHDTTIFVYDKAFVEKICDDYFENRQVRLVEVRLRVGAFSEGRDTRYLTPMEILREIENIDEVTAAVADMDTLYVNGGGYFNSLWTQPHRIERLVQIIAPALVAATMNIPVVFTANGYGPFRGDTEFFASFFGSLPNASFGARDTILSPHWLNQAGVHPDRIHTLPDDLLFIDERLAPKRELQADRYVLIETYLPTDFIADNFSHFERFAQRMADDHGLRIVFVPFNLGHGGVDQGQLLAERLDGVEMFDITDRGYLPIEDAVGLVRNAELVISSRYHAVILALSVGTPFVSVLKDVLGDKQYYYGKNVGALEGVLEGQRHDLRDYFFMDYVEGLNAVVDDFEGITRRQRDNHSAAFPRTGAKLRAARETYLKGDS</sequence>
<dbReference type="PANTHER" id="PTHR36836:SF1">
    <property type="entry name" value="COLANIC ACID BIOSYNTHESIS PROTEIN WCAK"/>
    <property type="match status" value="1"/>
</dbReference>
<protein>
    <recommendedName>
        <fullName evidence="1">Polysaccharide pyruvyl transferase domain-containing protein</fullName>
    </recommendedName>
</protein>
<dbReference type="Proteomes" id="UP000629365">
    <property type="component" value="Unassembled WGS sequence"/>
</dbReference>
<gene>
    <name evidence="2" type="ORF">GCM10007269_18110</name>
</gene>
<evidence type="ECO:0000313" key="3">
    <source>
        <dbReference type="Proteomes" id="UP000629365"/>
    </source>
</evidence>
<evidence type="ECO:0000259" key="1">
    <source>
        <dbReference type="Pfam" id="PF04230"/>
    </source>
</evidence>
<dbReference type="EMBL" id="BMCM01000002">
    <property type="protein sequence ID" value="GGD75444.1"/>
    <property type="molecule type" value="Genomic_DNA"/>
</dbReference>
<organism evidence="2 3">
    <name type="scientific">Microbacterium murale</name>
    <dbReference type="NCBI Taxonomy" id="1081040"/>
    <lineage>
        <taxon>Bacteria</taxon>
        <taxon>Bacillati</taxon>
        <taxon>Actinomycetota</taxon>
        <taxon>Actinomycetes</taxon>
        <taxon>Micrococcales</taxon>
        <taxon>Microbacteriaceae</taxon>
        <taxon>Microbacterium</taxon>
    </lineage>
</organism>
<name>A0ABQ1RN21_9MICO</name>
<dbReference type="InterPro" id="IPR007345">
    <property type="entry name" value="Polysacch_pyruvyl_Trfase"/>
</dbReference>
<dbReference type="SUPFAM" id="SSF53756">
    <property type="entry name" value="UDP-Glycosyltransferase/glycogen phosphorylase"/>
    <property type="match status" value="1"/>
</dbReference>
<proteinExistence type="predicted"/>
<keyword evidence="3" id="KW-1185">Reference proteome</keyword>
<feature type="domain" description="Polysaccharide pyruvyl transferase" evidence="1">
    <location>
        <begin position="12"/>
        <end position="320"/>
    </location>
</feature>
<accession>A0ABQ1RN21</accession>
<reference evidence="3" key="1">
    <citation type="journal article" date="2019" name="Int. J. Syst. Evol. Microbiol.">
        <title>The Global Catalogue of Microorganisms (GCM) 10K type strain sequencing project: providing services to taxonomists for standard genome sequencing and annotation.</title>
        <authorList>
            <consortium name="The Broad Institute Genomics Platform"/>
            <consortium name="The Broad Institute Genome Sequencing Center for Infectious Disease"/>
            <person name="Wu L."/>
            <person name="Ma J."/>
        </authorList>
    </citation>
    <scope>NUCLEOTIDE SEQUENCE [LARGE SCALE GENOMIC DNA]</scope>
    <source>
        <strain evidence="3">CCM 7640</strain>
    </source>
</reference>
<dbReference type="RefSeq" id="WP_268238582.1">
    <property type="nucleotide sequence ID" value="NZ_BMCM01000002.1"/>
</dbReference>